<feature type="transmembrane region" description="Helical" evidence="7">
    <location>
        <begin position="74"/>
        <end position="98"/>
    </location>
</feature>
<dbReference type="Proteomes" id="UP001222325">
    <property type="component" value="Unassembled WGS sequence"/>
</dbReference>
<dbReference type="EMBL" id="JARJCN010000013">
    <property type="protein sequence ID" value="KAJ7095288.1"/>
    <property type="molecule type" value="Genomic_DNA"/>
</dbReference>
<evidence type="ECO:0000256" key="7">
    <source>
        <dbReference type="SAM" id="Phobius"/>
    </source>
</evidence>
<dbReference type="PANTHER" id="PTHR23063">
    <property type="entry name" value="PHOSPHOLIPID ACYLTRANSFERASE"/>
    <property type="match status" value="1"/>
</dbReference>
<evidence type="ECO:0000256" key="5">
    <source>
        <dbReference type="ARBA" id="ARBA00023136"/>
    </source>
</evidence>
<dbReference type="GO" id="GO:0016746">
    <property type="term" value="F:acyltransferase activity"/>
    <property type="evidence" value="ECO:0007669"/>
    <property type="project" value="UniProtKB-KW"/>
</dbReference>
<evidence type="ECO:0000313" key="9">
    <source>
        <dbReference type="Proteomes" id="UP001222325"/>
    </source>
</evidence>
<evidence type="ECO:0000256" key="1">
    <source>
        <dbReference type="ARBA" id="ARBA00022679"/>
    </source>
</evidence>
<evidence type="ECO:0000256" key="2">
    <source>
        <dbReference type="ARBA" id="ARBA00022692"/>
    </source>
</evidence>
<evidence type="ECO:0000313" key="8">
    <source>
        <dbReference type="EMBL" id="KAJ7095288.1"/>
    </source>
</evidence>
<reference evidence="8" key="1">
    <citation type="submission" date="2023-03" db="EMBL/GenBank/DDBJ databases">
        <title>Massive genome expansion in bonnet fungi (Mycena s.s.) driven by repeated elements and novel gene families across ecological guilds.</title>
        <authorList>
            <consortium name="Lawrence Berkeley National Laboratory"/>
            <person name="Harder C.B."/>
            <person name="Miyauchi S."/>
            <person name="Viragh M."/>
            <person name="Kuo A."/>
            <person name="Thoen E."/>
            <person name="Andreopoulos B."/>
            <person name="Lu D."/>
            <person name="Skrede I."/>
            <person name="Drula E."/>
            <person name="Henrissat B."/>
            <person name="Morin E."/>
            <person name="Kohler A."/>
            <person name="Barry K."/>
            <person name="LaButti K."/>
            <person name="Morin E."/>
            <person name="Salamov A."/>
            <person name="Lipzen A."/>
            <person name="Mereny Z."/>
            <person name="Hegedus B."/>
            <person name="Baldrian P."/>
            <person name="Stursova M."/>
            <person name="Weitz H."/>
            <person name="Taylor A."/>
            <person name="Grigoriev I.V."/>
            <person name="Nagy L.G."/>
            <person name="Martin F."/>
            <person name="Kauserud H."/>
        </authorList>
    </citation>
    <scope>NUCLEOTIDE SEQUENCE</scope>
    <source>
        <strain evidence="8">CBHHK173m</strain>
    </source>
</reference>
<evidence type="ECO:0000256" key="3">
    <source>
        <dbReference type="ARBA" id="ARBA00022989"/>
    </source>
</evidence>
<dbReference type="GO" id="GO:0006629">
    <property type="term" value="P:lipid metabolic process"/>
    <property type="evidence" value="ECO:0007669"/>
    <property type="project" value="UniProtKB-KW"/>
</dbReference>
<dbReference type="PANTHER" id="PTHR23063:SF60">
    <property type="entry name" value="LYSOPHOSPHATIDIC ACID:OLEOYL-COA ACYLTRANSFERASE 1"/>
    <property type="match status" value="1"/>
</dbReference>
<keyword evidence="3 7" id="KW-1133">Transmembrane helix</keyword>
<name>A0AAD6UFI2_9AGAR</name>
<gene>
    <name evidence="8" type="ORF">B0H15DRAFT_103727</name>
</gene>
<keyword evidence="9" id="KW-1185">Reference proteome</keyword>
<feature type="transmembrane region" description="Helical" evidence="7">
    <location>
        <begin position="35"/>
        <end position="68"/>
    </location>
</feature>
<evidence type="ECO:0000256" key="6">
    <source>
        <dbReference type="ARBA" id="ARBA00023315"/>
    </source>
</evidence>
<keyword evidence="5 7" id="KW-0472">Membrane</keyword>
<keyword evidence="6" id="KW-0012">Acyltransferase</keyword>
<comment type="caution">
    <text evidence="8">The sequence shown here is derived from an EMBL/GenBank/DDBJ whole genome shotgun (WGS) entry which is preliminary data.</text>
</comment>
<keyword evidence="1" id="KW-0808">Transferase</keyword>
<keyword evidence="2 7" id="KW-0812">Transmembrane</keyword>
<accession>A0AAD6UFI2</accession>
<evidence type="ECO:0000256" key="4">
    <source>
        <dbReference type="ARBA" id="ARBA00023098"/>
    </source>
</evidence>
<dbReference type="AlphaFoldDB" id="A0AAD6UFI2"/>
<protein>
    <recommendedName>
        <fullName evidence="10">Phospholipid/glycerol acyltransferase domain-containing protein</fullName>
    </recommendedName>
</protein>
<proteinExistence type="predicted"/>
<sequence>MEKYSAFRDGGTGVQPFLPLVPPPPHLLARLSLPLAWLVGIVRTALVLALLTVHIFLVEVLCLILIPIPPLHRLVTHILTALIARLALLVLGLFLISVDHVTRKRGRGAKDLGTWRPRAGDIIVSNWVSWVEVLWLAFRFNPIFVLPVPNTFPSPAVTTQTSEAISFTPGRRTGTGSANVAAASRAPIPRIPIGGFRQVSLLSVLRSTGCVPPFGSGPSQSLDDIRKHAGRPVVVFPECTTSNGRALLHFADVFKEKVPVKGYNVFVMCVRYDPPTSFATTLAHTIPTARNPLPHVFSAGASLAPQAISIRLLDMSESPSSPLFLASEFVSNTSEADPLAEACAALIAQIGKMKRTKMGWEDKIAFLDFFHTKTTRKY</sequence>
<organism evidence="8 9">
    <name type="scientific">Mycena belliarum</name>
    <dbReference type="NCBI Taxonomy" id="1033014"/>
    <lineage>
        <taxon>Eukaryota</taxon>
        <taxon>Fungi</taxon>
        <taxon>Dikarya</taxon>
        <taxon>Basidiomycota</taxon>
        <taxon>Agaricomycotina</taxon>
        <taxon>Agaricomycetes</taxon>
        <taxon>Agaricomycetidae</taxon>
        <taxon>Agaricales</taxon>
        <taxon>Marasmiineae</taxon>
        <taxon>Mycenaceae</taxon>
        <taxon>Mycena</taxon>
    </lineage>
</organism>
<keyword evidence="4" id="KW-0443">Lipid metabolism</keyword>
<evidence type="ECO:0008006" key="10">
    <source>
        <dbReference type="Google" id="ProtNLM"/>
    </source>
</evidence>